<gene>
    <name evidence="2" type="ordered locus">Fleli_2482</name>
</gene>
<dbReference type="RefSeq" id="WP_014798284.1">
    <property type="nucleotide sequence ID" value="NC_018018.1"/>
</dbReference>
<dbReference type="SUPFAM" id="SSF101478">
    <property type="entry name" value="ADP-ribosylglycohydrolase"/>
    <property type="match status" value="1"/>
</dbReference>
<evidence type="ECO:0000313" key="3">
    <source>
        <dbReference type="Proteomes" id="UP000006054"/>
    </source>
</evidence>
<dbReference type="InterPro" id="IPR050792">
    <property type="entry name" value="ADP-ribosylglycohydrolase"/>
</dbReference>
<feature type="binding site" evidence="1">
    <location>
        <position position="294"/>
    </location>
    <ligand>
        <name>Mg(2+)</name>
        <dbReference type="ChEBI" id="CHEBI:18420"/>
        <label>1</label>
    </ligand>
</feature>
<comment type="cofactor">
    <cofactor evidence="1">
        <name>Mg(2+)</name>
        <dbReference type="ChEBI" id="CHEBI:18420"/>
    </cofactor>
    <text evidence="1">Binds 2 magnesium ions per subunit.</text>
</comment>
<dbReference type="PATRIC" id="fig|880071.3.peg.2471"/>
<dbReference type="GO" id="GO:0016787">
    <property type="term" value="F:hydrolase activity"/>
    <property type="evidence" value="ECO:0007669"/>
    <property type="project" value="UniProtKB-KW"/>
</dbReference>
<dbReference type="STRING" id="880071.Fleli_2482"/>
<feature type="binding site" evidence="1">
    <location>
        <position position="51"/>
    </location>
    <ligand>
        <name>Mg(2+)</name>
        <dbReference type="ChEBI" id="CHEBI:18420"/>
        <label>1</label>
    </ligand>
</feature>
<sequence>MKDKIKGCLIGSAIGDGFGYPTEFMKIDEIKSKWGSNGLTEPIGDIIKVTDDTQMAIAVSKAVMNSYKTGDLIRDTFEKELIKKFVLWLNDNENNRAPGMTCLKSCENLEKGIKWEKATAKNSKGCGANMRVAPLGILKFKNKNITDAQIAKWTQFQSAITHAHPTALVASELTAIAIIKILEGIEPTDLINTLIEYSYSQKNTYHQNFLKNIWERAGVYDKLDFINRGWNECIEILKRVKEAAKLNDKKTDPCEYTGEGWIAEESLATALLCFLLYPNDSVQALIRAVNTKGDSDSIACITGALVGARNGLSSFPIDWVEKIEYQKELNEYISFVLNE</sequence>
<keyword evidence="1" id="KW-0479">Metal-binding</keyword>
<dbReference type="Gene3D" id="1.10.4080.10">
    <property type="entry name" value="ADP-ribosylation/Crystallin J1"/>
    <property type="match status" value="1"/>
</dbReference>
<evidence type="ECO:0000313" key="2">
    <source>
        <dbReference type="EMBL" id="AFM04847.1"/>
    </source>
</evidence>
<reference evidence="3" key="1">
    <citation type="submission" date="2012-06" db="EMBL/GenBank/DDBJ databases">
        <title>The complete genome of Flexibacter litoralis DSM 6794.</title>
        <authorList>
            <person name="Lucas S."/>
            <person name="Copeland A."/>
            <person name="Lapidus A."/>
            <person name="Glavina del Rio T."/>
            <person name="Dalin E."/>
            <person name="Tice H."/>
            <person name="Bruce D."/>
            <person name="Goodwin L."/>
            <person name="Pitluck S."/>
            <person name="Peters L."/>
            <person name="Ovchinnikova G."/>
            <person name="Lu M."/>
            <person name="Kyrpides N."/>
            <person name="Mavromatis K."/>
            <person name="Ivanova N."/>
            <person name="Brettin T."/>
            <person name="Detter J.C."/>
            <person name="Han C."/>
            <person name="Larimer F."/>
            <person name="Land M."/>
            <person name="Hauser L."/>
            <person name="Markowitz V."/>
            <person name="Cheng J.-F."/>
            <person name="Hugenholtz P."/>
            <person name="Woyke T."/>
            <person name="Wu D."/>
            <person name="Spring S."/>
            <person name="Lang E."/>
            <person name="Kopitz M."/>
            <person name="Brambilla E."/>
            <person name="Klenk H.-P."/>
            <person name="Eisen J.A."/>
        </authorList>
    </citation>
    <scope>NUCLEOTIDE SEQUENCE [LARGE SCALE GENOMIC DNA]</scope>
    <source>
        <strain evidence="3">ATCC 23117 / DSM 6794 / NBRC 15988 / NCIMB 1366 / Sio-4</strain>
    </source>
</reference>
<proteinExistence type="predicted"/>
<protein>
    <submittedName>
        <fullName evidence="2">ADP-ribosylglycohydrolase</fullName>
    </submittedName>
</protein>
<dbReference type="HOGENOM" id="CLU_024566_7_1_10"/>
<dbReference type="PANTHER" id="PTHR16222:SF12">
    <property type="entry name" value="ADP-RIBOSYLGLYCOHYDROLASE-RELATED"/>
    <property type="match status" value="1"/>
</dbReference>
<keyword evidence="1" id="KW-0460">Magnesium</keyword>
<dbReference type="InterPro" id="IPR005502">
    <property type="entry name" value="Ribosyl_crysJ1"/>
</dbReference>
<dbReference type="EMBL" id="CP003345">
    <property type="protein sequence ID" value="AFM04847.1"/>
    <property type="molecule type" value="Genomic_DNA"/>
</dbReference>
<accession>I4ALL2</accession>
<feature type="binding site" evidence="1">
    <location>
        <position position="296"/>
    </location>
    <ligand>
        <name>Mg(2+)</name>
        <dbReference type="ChEBI" id="CHEBI:18420"/>
        <label>1</label>
    </ligand>
</feature>
<feature type="binding site" evidence="1">
    <location>
        <position position="52"/>
    </location>
    <ligand>
        <name>Mg(2+)</name>
        <dbReference type="ChEBI" id="CHEBI:18420"/>
        <label>1</label>
    </ligand>
</feature>
<keyword evidence="3" id="KW-1185">Reference proteome</keyword>
<dbReference type="InterPro" id="IPR036705">
    <property type="entry name" value="Ribosyl_crysJ1_sf"/>
</dbReference>
<dbReference type="eggNOG" id="COG1397">
    <property type="taxonomic scope" value="Bacteria"/>
</dbReference>
<dbReference type="GO" id="GO:0046872">
    <property type="term" value="F:metal ion binding"/>
    <property type="evidence" value="ECO:0007669"/>
    <property type="project" value="UniProtKB-KW"/>
</dbReference>
<dbReference type="OrthoDB" id="825894at2"/>
<dbReference type="PANTHER" id="PTHR16222">
    <property type="entry name" value="ADP-RIBOSYLGLYCOHYDROLASE"/>
    <property type="match status" value="1"/>
</dbReference>
<feature type="binding site" evidence="1">
    <location>
        <position position="50"/>
    </location>
    <ligand>
        <name>Mg(2+)</name>
        <dbReference type="ChEBI" id="CHEBI:18420"/>
        <label>1</label>
    </ligand>
</feature>
<dbReference type="Pfam" id="PF03747">
    <property type="entry name" value="ADP_ribosyl_GH"/>
    <property type="match status" value="1"/>
</dbReference>
<evidence type="ECO:0000256" key="1">
    <source>
        <dbReference type="PIRSR" id="PIRSR605502-1"/>
    </source>
</evidence>
<name>I4ALL2_BERLS</name>
<keyword evidence="2" id="KW-0378">Hydrolase</keyword>
<organism evidence="2 3">
    <name type="scientific">Bernardetia litoralis (strain ATCC 23117 / DSM 6794 / NBRC 15988 / NCIMB 1366 / Fx l1 / Sio-4)</name>
    <name type="common">Flexibacter litoralis</name>
    <dbReference type="NCBI Taxonomy" id="880071"/>
    <lineage>
        <taxon>Bacteria</taxon>
        <taxon>Pseudomonadati</taxon>
        <taxon>Bacteroidota</taxon>
        <taxon>Cytophagia</taxon>
        <taxon>Cytophagales</taxon>
        <taxon>Bernardetiaceae</taxon>
        <taxon>Bernardetia</taxon>
    </lineage>
</organism>
<dbReference type="KEGG" id="fli:Fleli_2482"/>
<dbReference type="AlphaFoldDB" id="I4ALL2"/>
<dbReference type="Proteomes" id="UP000006054">
    <property type="component" value="Chromosome"/>
</dbReference>
<feature type="binding site" evidence="1">
    <location>
        <position position="297"/>
    </location>
    <ligand>
        <name>Mg(2+)</name>
        <dbReference type="ChEBI" id="CHEBI:18420"/>
        <label>1</label>
    </ligand>
</feature>